<evidence type="ECO:0000313" key="1">
    <source>
        <dbReference type="EMBL" id="SMO60212.1"/>
    </source>
</evidence>
<proteinExistence type="predicted"/>
<feature type="non-terminal residue" evidence="1">
    <location>
        <position position="54"/>
    </location>
</feature>
<gene>
    <name evidence="1" type="ORF">SAMN06265221_1051</name>
</gene>
<evidence type="ECO:0000313" key="2">
    <source>
        <dbReference type="Proteomes" id="UP000319014"/>
    </source>
</evidence>
<dbReference type="Proteomes" id="UP000319014">
    <property type="component" value="Unassembled WGS sequence"/>
</dbReference>
<accession>A0A521CL97</accession>
<organism evidence="1 2">
    <name type="scientific">Paracoccus laeviglucosivorans</name>
    <dbReference type="NCBI Taxonomy" id="1197861"/>
    <lineage>
        <taxon>Bacteria</taxon>
        <taxon>Pseudomonadati</taxon>
        <taxon>Pseudomonadota</taxon>
        <taxon>Alphaproteobacteria</taxon>
        <taxon>Rhodobacterales</taxon>
        <taxon>Paracoccaceae</taxon>
        <taxon>Paracoccus</taxon>
    </lineage>
</organism>
<reference evidence="1 2" key="1">
    <citation type="submission" date="2017-05" db="EMBL/GenBank/DDBJ databases">
        <authorList>
            <person name="Varghese N."/>
            <person name="Submissions S."/>
        </authorList>
    </citation>
    <scope>NUCLEOTIDE SEQUENCE [LARGE SCALE GENOMIC DNA]</scope>
    <source>
        <strain evidence="1 2">DSM 100094</strain>
    </source>
</reference>
<dbReference type="EMBL" id="FXTK01000005">
    <property type="protein sequence ID" value="SMO60212.1"/>
    <property type="molecule type" value="Genomic_DNA"/>
</dbReference>
<sequence length="54" mass="5454">MELVCELAAILSLSEDAGMNSLAHGPDMTKPPLLARVGSKSVSLVAGAGFEPAT</sequence>
<protein>
    <submittedName>
        <fullName evidence="1">Uncharacterized protein</fullName>
    </submittedName>
</protein>
<keyword evidence="2" id="KW-1185">Reference proteome</keyword>
<dbReference type="AlphaFoldDB" id="A0A521CL97"/>
<name>A0A521CL97_9RHOB</name>